<evidence type="ECO:0000259" key="8">
    <source>
        <dbReference type="PROSITE" id="PS51194"/>
    </source>
</evidence>
<evidence type="ECO:0000256" key="4">
    <source>
        <dbReference type="ARBA" id="ARBA00022840"/>
    </source>
</evidence>
<feature type="domain" description="DEAD-box RNA helicase Q" evidence="9">
    <location>
        <begin position="70"/>
        <end position="98"/>
    </location>
</feature>
<evidence type="ECO:0000256" key="6">
    <source>
        <dbReference type="SAM" id="MobiDB-lite"/>
    </source>
</evidence>
<dbReference type="GO" id="GO:0016787">
    <property type="term" value="F:hydrolase activity"/>
    <property type="evidence" value="ECO:0007669"/>
    <property type="project" value="UniProtKB-KW"/>
</dbReference>
<dbReference type="PROSITE" id="PS51195">
    <property type="entry name" value="Q_MOTIF"/>
    <property type="match status" value="1"/>
</dbReference>
<dbReference type="InterPro" id="IPR014001">
    <property type="entry name" value="Helicase_ATP-bd"/>
</dbReference>
<evidence type="ECO:0000256" key="2">
    <source>
        <dbReference type="ARBA" id="ARBA00022801"/>
    </source>
</evidence>
<sequence length="445" mass="50141">MAKPSKNPKRPRVPASRKRKSEDTEAERHPKDSKELEEDEEELQQQLAMGVSSASHLKRLKLEKKKAKSGGFESLGLCPEVYGGVKKKGYRVPTPIQRKTMPMILSGADVVAMARTGSGKTAAFLIPMLQKLRQHVPQAGVRALILSPTRDLAIQTLKFTKELGRFTDLRTSLLVGGDSMETQFEELTQSPDIIIATPGRLMHHLSEVDDMSLRTVEYVVFDEADYLFSMGFAEQLHKILTQLGENRQTLLFSATLPSALAEFAKAGLRDPQLIRLDVETKISPDLKLVFFTLRQEEKHAALLYLVRERIGSGEQTLIFVSTKHHVEFLNILFREEGIEPSVSYGDMDQDARKIHISRFRARKTMLLIVTDVAARGLDIPLLDNVVNWDFPRNLKYLFTGLDGLLVRAVLVQPILLSHQKTCLTSWTCIYSCPSLSSLHRPKKRS</sequence>
<dbReference type="PROSITE" id="PS51192">
    <property type="entry name" value="HELICASE_ATP_BIND_1"/>
    <property type="match status" value="1"/>
</dbReference>
<dbReference type="Pfam" id="PF00271">
    <property type="entry name" value="Helicase_C"/>
    <property type="match status" value="1"/>
</dbReference>
<dbReference type="Pfam" id="PF00270">
    <property type="entry name" value="DEAD"/>
    <property type="match status" value="1"/>
</dbReference>
<comment type="caution">
    <text evidence="10">The sequence shown here is derived from an EMBL/GenBank/DDBJ whole genome shotgun (WGS) entry which is preliminary data.</text>
</comment>
<dbReference type="PANTHER" id="PTHR47959:SF8">
    <property type="entry name" value="RNA HELICASE"/>
    <property type="match status" value="1"/>
</dbReference>
<protein>
    <submittedName>
        <fullName evidence="10">ATP-dependent RNA helicase DBP10</fullName>
    </submittedName>
</protein>
<dbReference type="GO" id="GO:0005524">
    <property type="term" value="F:ATP binding"/>
    <property type="evidence" value="ECO:0007669"/>
    <property type="project" value="UniProtKB-KW"/>
</dbReference>
<reference evidence="10" key="1">
    <citation type="submission" date="2022-08" db="EMBL/GenBank/DDBJ databases">
        <authorList>
            <person name="Marques A."/>
        </authorList>
    </citation>
    <scope>NUCLEOTIDE SEQUENCE</scope>
    <source>
        <strain evidence="10">RhyPub2mFocal</strain>
        <tissue evidence="10">Leaves</tissue>
    </source>
</reference>
<dbReference type="CDD" id="cd18787">
    <property type="entry name" value="SF2_C_DEAD"/>
    <property type="match status" value="1"/>
</dbReference>
<keyword evidence="2" id="KW-0378">Hydrolase</keyword>
<dbReference type="AlphaFoldDB" id="A0AAV8ARL6"/>
<dbReference type="EMBL" id="JAMFTS010005610">
    <property type="protein sequence ID" value="KAJ4733314.1"/>
    <property type="molecule type" value="Genomic_DNA"/>
</dbReference>
<evidence type="ECO:0000259" key="7">
    <source>
        <dbReference type="PROSITE" id="PS51192"/>
    </source>
</evidence>
<dbReference type="PROSITE" id="PS51194">
    <property type="entry name" value="HELICASE_CTER"/>
    <property type="match status" value="1"/>
</dbReference>
<feature type="domain" description="Helicase C-terminal" evidence="8">
    <location>
        <begin position="298"/>
        <end position="445"/>
    </location>
</feature>
<dbReference type="InterPro" id="IPR011545">
    <property type="entry name" value="DEAD/DEAH_box_helicase_dom"/>
</dbReference>
<keyword evidence="1" id="KW-0547">Nucleotide-binding</keyword>
<feature type="compositionally biased region" description="Basic and acidic residues" evidence="6">
    <location>
        <begin position="20"/>
        <end position="34"/>
    </location>
</feature>
<organism evidence="10 11">
    <name type="scientific">Rhynchospora pubera</name>
    <dbReference type="NCBI Taxonomy" id="906938"/>
    <lineage>
        <taxon>Eukaryota</taxon>
        <taxon>Viridiplantae</taxon>
        <taxon>Streptophyta</taxon>
        <taxon>Embryophyta</taxon>
        <taxon>Tracheophyta</taxon>
        <taxon>Spermatophyta</taxon>
        <taxon>Magnoliopsida</taxon>
        <taxon>Liliopsida</taxon>
        <taxon>Poales</taxon>
        <taxon>Cyperaceae</taxon>
        <taxon>Cyperoideae</taxon>
        <taxon>Rhynchosporeae</taxon>
        <taxon>Rhynchospora</taxon>
    </lineage>
</organism>
<evidence type="ECO:0000313" key="10">
    <source>
        <dbReference type="EMBL" id="KAJ4733314.1"/>
    </source>
</evidence>
<keyword evidence="11" id="KW-1185">Reference proteome</keyword>
<evidence type="ECO:0000313" key="11">
    <source>
        <dbReference type="Proteomes" id="UP001140206"/>
    </source>
</evidence>
<dbReference type="Proteomes" id="UP001140206">
    <property type="component" value="Unassembled WGS sequence"/>
</dbReference>
<feature type="domain" description="Helicase ATP-binding" evidence="7">
    <location>
        <begin position="101"/>
        <end position="274"/>
    </location>
</feature>
<gene>
    <name evidence="10" type="ORF">LUZ62_002704</name>
</gene>
<feature type="region of interest" description="Disordered" evidence="6">
    <location>
        <begin position="1"/>
        <end position="47"/>
    </location>
</feature>
<keyword evidence="4" id="KW-0067">ATP-binding</keyword>
<evidence type="ECO:0000259" key="9">
    <source>
        <dbReference type="PROSITE" id="PS51195"/>
    </source>
</evidence>
<feature type="short sequence motif" description="Q motif" evidence="5">
    <location>
        <begin position="70"/>
        <end position="98"/>
    </location>
</feature>
<dbReference type="PANTHER" id="PTHR47959">
    <property type="entry name" value="ATP-DEPENDENT RNA HELICASE RHLE-RELATED"/>
    <property type="match status" value="1"/>
</dbReference>
<dbReference type="InterPro" id="IPR001650">
    <property type="entry name" value="Helicase_C-like"/>
</dbReference>
<feature type="compositionally biased region" description="Basic residues" evidence="6">
    <location>
        <begin position="1"/>
        <end position="19"/>
    </location>
</feature>
<dbReference type="Gene3D" id="3.40.50.300">
    <property type="entry name" value="P-loop containing nucleotide triphosphate hydrolases"/>
    <property type="match status" value="2"/>
</dbReference>
<dbReference type="InterPro" id="IPR033517">
    <property type="entry name" value="DDX54/DBP10_DEAD-box_helicase"/>
</dbReference>
<evidence type="ECO:0000256" key="5">
    <source>
        <dbReference type="PROSITE-ProRule" id="PRU00552"/>
    </source>
</evidence>
<dbReference type="GO" id="GO:0003676">
    <property type="term" value="F:nucleic acid binding"/>
    <property type="evidence" value="ECO:0007669"/>
    <property type="project" value="InterPro"/>
</dbReference>
<dbReference type="GO" id="GO:0003724">
    <property type="term" value="F:RNA helicase activity"/>
    <property type="evidence" value="ECO:0007669"/>
    <property type="project" value="InterPro"/>
</dbReference>
<dbReference type="SUPFAM" id="SSF52540">
    <property type="entry name" value="P-loop containing nucleoside triphosphate hydrolases"/>
    <property type="match status" value="2"/>
</dbReference>
<dbReference type="SMART" id="SM00490">
    <property type="entry name" value="HELICc"/>
    <property type="match status" value="1"/>
</dbReference>
<accession>A0AAV8ARL6</accession>
<dbReference type="CDD" id="cd17959">
    <property type="entry name" value="DEADc_DDX54"/>
    <property type="match status" value="1"/>
</dbReference>
<name>A0AAV8ARL6_9POAL</name>
<dbReference type="GO" id="GO:0005829">
    <property type="term" value="C:cytosol"/>
    <property type="evidence" value="ECO:0007669"/>
    <property type="project" value="TreeGrafter"/>
</dbReference>
<proteinExistence type="predicted"/>
<evidence type="ECO:0000256" key="3">
    <source>
        <dbReference type="ARBA" id="ARBA00022806"/>
    </source>
</evidence>
<dbReference type="InterPro" id="IPR050079">
    <property type="entry name" value="DEAD_box_RNA_helicase"/>
</dbReference>
<keyword evidence="3 10" id="KW-0347">Helicase</keyword>
<dbReference type="InterPro" id="IPR014014">
    <property type="entry name" value="RNA_helicase_DEAD_Q_motif"/>
</dbReference>
<evidence type="ECO:0000256" key="1">
    <source>
        <dbReference type="ARBA" id="ARBA00022741"/>
    </source>
</evidence>
<dbReference type="SMART" id="SM00487">
    <property type="entry name" value="DEXDc"/>
    <property type="match status" value="1"/>
</dbReference>
<dbReference type="InterPro" id="IPR027417">
    <property type="entry name" value="P-loop_NTPase"/>
</dbReference>